<keyword evidence="6" id="KW-0862">Zinc</keyword>
<dbReference type="AlphaFoldDB" id="A0A9C6X7N5"/>
<feature type="coiled-coil region" evidence="11">
    <location>
        <begin position="340"/>
        <end position="367"/>
    </location>
</feature>
<feature type="compositionally biased region" description="Polar residues" evidence="12">
    <location>
        <begin position="145"/>
        <end position="160"/>
    </location>
</feature>
<dbReference type="PROSITE" id="PS00518">
    <property type="entry name" value="ZF_RING_1"/>
    <property type="match status" value="1"/>
</dbReference>
<dbReference type="OrthoDB" id="7851896at2759"/>
<evidence type="ECO:0000256" key="2">
    <source>
        <dbReference type="ARBA" id="ARBA00022723"/>
    </source>
</evidence>
<dbReference type="GO" id="GO:0000724">
    <property type="term" value="P:double-strand break repair via homologous recombination"/>
    <property type="evidence" value="ECO:0007669"/>
    <property type="project" value="TreeGrafter"/>
</dbReference>
<name>A0A9C6X7N5_FRAOC</name>
<dbReference type="GO" id="GO:0004842">
    <property type="term" value="F:ubiquitin-protein transferase activity"/>
    <property type="evidence" value="ECO:0007669"/>
    <property type="project" value="TreeGrafter"/>
</dbReference>
<dbReference type="Pfam" id="PF00097">
    <property type="entry name" value="zf-C3HC4"/>
    <property type="match status" value="1"/>
</dbReference>
<keyword evidence="11" id="KW-0175">Coiled coil</keyword>
<dbReference type="InterPro" id="IPR031099">
    <property type="entry name" value="BRCA1-associated"/>
</dbReference>
<dbReference type="PROSITE" id="PS50089">
    <property type="entry name" value="ZF_RING_2"/>
    <property type="match status" value="1"/>
</dbReference>
<evidence type="ECO:0000256" key="10">
    <source>
        <dbReference type="PROSITE-ProRule" id="PRU00175"/>
    </source>
</evidence>
<dbReference type="SMART" id="SM00184">
    <property type="entry name" value="RING"/>
    <property type="match status" value="1"/>
</dbReference>
<keyword evidence="7" id="KW-0234">DNA repair</keyword>
<evidence type="ECO:0000256" key="7">
    <source>
        <dbReference type="ARBA" id="ARBA00023204"/>
    </source>
</evidence>
<evidence type="ECO:0000256" key="4">
    <source>
        <dbReference type="ARBA" id="ARBA00022763"/>
    </source>
</evidence>
<evidence type="ECO:0000256" key="11">
    <source>
        <dbReference type="SAM" id="Coils"/>
    </source>
</evidence>
<keyword evidence="2" id="KW-0479">Metal-binding</keyword>
<keyword evidence="4" id="KW-0227">DNA damage</keyword>
<dbReference type="InterPro" id="IPR013083">
    <property type="entry name" value="Znf_RING/FYVE/PHD"/>
</dbReference>
<feature type="region of interest" description="Disordered" evidence="12">
    <location>
        <begin position="194"/>
        <end position="220"/>
    </location>
</feature>
<dbReference type="InterPro" id="IPR018957">
    <property type="entry name" value="Znf_C3HC4_RING-type"/>
</dbReference>
<evidence type="ECO:0000256" key="6">
    <source>
        <dbReference type="ARBA" id="ARBA00022833"/>
    </source>
</evidence>
<dbReference type="PANTHER" id="PTHR13763:SF0">
    <property type="entry name" value="BREAST CANCER TYPE 1 SUSCEPTIBILITY PROTEIN"/>
    <property type="match status" value="1"/>
</dbReference>
<keyword evidence="8" id="KW-0539">Nucleus</keyword>
<dbReference type="GO" id="GO:0070531">
    <property type="term" value="C:BRCA1-A complex"/>
    <property type="evidence" value="ECO:0007669"/>
    <property type="project" value="TreeGrafter"/>
</dbReference>
<dbReference type="PANTHER" id="PTHR13763">
    <property type="entry name" value="BREAST CANCER TYPE 1 SUSCEPTIBILITY PROTEIN BRCA1"/>
    <property type="match status" value="1"/>
</dbReference>
<feature type="compositionally biased region" description="Polar residues" evidence="12">
    <location>
        <begin position="168"/>
        <end position="181"/>
    </location>
</feature>
<evidence type="ECO:0000256" key="5">
    <source>
        <dbReference type="ARBA" id="ARBA00022771"/>
    </source>
</evidence>
<dbReference type="Gene3D" id="3.30.40.10">
    <property type="entry name" value="Zinc/RING finger domain, C3HC4 (zinc finger)"/>
    <property type="match status" value="1"/>
</dbReference>
<evidence type="ECO:0000256" key="9">
    <source>
        <dbReference type="ARBA" id="ARBA00023306"/>
    </source>
</evidence>
<sequence length="540" mass="58721">MATEFSDTLICVANTLQTLQDNLKCAICKEILKQPVSTRCGHTFCEPCINSSARGENAVCPVCNARVNRQGIEKNYRFRSLVKAVHALMTSAQKDATEMGCEDLLGLSNAFSPTGHGNAAVAAGSVPKVSRDSRVETWLKGVTPTCPTQESSPTIDADNTPNEESDSEMFSVSQINLDQTSRSTEIKPLSAYIKEDGDADEGSSKKLKVKPKPTTEARGIKKSLSLKRKVKQEPITNFLGETNLSKLKLPTTVSSSSSGSNNAKIPDLKIPEPVVVLLNRGKESPLPPRSPGCSRVKKMKKDFNHPLKILRAANSKGGNSPVPVIEDGGSGDDQPCISLSAELKEIVNNLESEIPDFEKSVRSTESKESERMFQLTSPTRSHHQIGSGVSASRPKVKFHKLGSFNLKRPQIVLMPIYLKGPLERLHHPLLVDAQTQTSRQSSEYDVDMMDAGTAVFTQPLRRPDTVIPETASDDVRVEPGGSPFSMSHSLNSTSLSFLSIPGDLSSQELINPTPQKQTSFLSRTFTQSDDRSVQVCTTSV</sequence>
<dbReference type="GO" id="GO:0045944">
    <property type="term" value="P:positive regulation of transcription by RNA polymerase II"/>
    <property type="evidence" value="ECO:0007669"/>
    <property type="project" value="TreeGrafter"/>
</dbReference>
<proteinExistence type="predicted"/>
<dbReference type="InterPro" id="IPR001841">
    <property type="entry name" value="Znf_RING"/>
</dbReference>
<evidence type="ECO:0000313" key="14">
    <source>
        <dbReference type="Proteomes" id="UP000504606"/>
    </source>
</evidence>
<dbReference type="GO" id="GO:0008270">
    <property type="term" value="F:zinc ion binding"/>
    <property type="evidence" value="ECO:0007669"/>
    <property type="project" value="UniProtKB-KW"/>
</dbReference>
<dbReference type="SUPFAM" id="SSF57850">
    <property type="entry name" value="RING/U-box"/>
    <property type="match status" value="1"/>
</dbReference>
<accession>A0A9C6X7N5</accession>
<keyword evidence="9" id="KW-0131">Cell cycle</keyword>
<dbReference type="GO" id="GO:0031436">
    <property type="term" value="C:BRCA1-BARD1 complex"/>
    <property type="evidence" value="ECO:0007669"/>
    <property type="project" value="TreeGrafter"/>
</dbReference>
<comment type="subcellular location">
    <subcellularLocation>
        <location evidence="1">Nucleus</location>
    </subcellularLocation>
</comment>
<protein>
    <submittedName>
        <fullName evidence="15">Uncharacterized protein LOC113214992</fullName>
    </submittedName>
</protein>
<evidence type="ECO:0000259" key="13">
    <source>
        <dbReference type="PROSITE" id="PS50089"/>
    </source>
</evidence>
<dbReference type="InterPro" id="IPR017907">
    <property type="entry name" value="Znf_RING_CS"/>
</dbReference>
<reference evidence="15" key="1">
    <citation type="submission" date="2025-08" db="UniProtKB">
        <authorList>
            <consortium name="RefSeq"/>
        </authorList>
    </citation>
    <scope>IDENTIFICATION</scope>
    <source>
        <tissue evidence="15">Whole organism</tissue>
    </source>
</reference>
<feature type="domain" description="RING-type" evidence="13">
    <location>
        <begin position="25"/>
        <end position="64"/>
    </location>
</feature>
<dbReference type="CDD" id="cd16542">
    <property type="entry name" value="RING-HC_RNF125"/>
    <property type="match status" value="1"/>
</dbReference>
<evidence type="ECO:0000256" key="3">
    <source>
        <dbReference type="ARBA" id="ARBA00022737"/>
    </source>
</evidence>
<feature type="region of interest" description="Disordered" evidence="12">
    <location>
        <begin position="373"/>
        <end position="392"/>
    </location>
</feature>
<keyword evidence="14" id="KW-1185">Reference proteome</keyword>
<dbReference type="GeneID" id="113214992"/>
<dbReference type="Proteomes" id="UP000504606">
    <property type="component" value="Unplaced"/>
</dbReference>
<evidence type="ECO:0000256" key="1">
    <source>
        <dbReference type="ARBA" id="ARBA00004123"/>
    </source>
</evidence>
<evidence type="ECO:0000256" key="8">
    <source>
        <dbReference type="ARBA" id="ARBA00023242"/>
    </source>
</evidence>
<keyword evidence="5 10" id="KW-0863">Zinc-finger</keyword>
<dbReference type="KEGG" id="foc:113214992"/>
<gene>
    <name evidence="15" type="primary">LOC113214992</name>
</gene>
<feature type="region of interest" description="Disordered" evidence="12">
    <location>
        <begin position="143"/>
        <end position="181"/>
    </location>
</feature>
<dbReference type="RefSeq" id="XP_052130563.1">
    <property type="nucleotide sequence ID" value="XM_052274603.1"/>
</dbReference>
<evidence type="ECO:0000313" key="15">
    <source>
        <dbReference type="RefSeq" id="XP_052130563.1"/>
    </source>
</evidence>
<organism evidence="14 15">
    <name type="scientific">Frankliniella occidentalis</name>
    <name type="common">Western flower thrips</name>
    <name type="synonym">Euthrips occidentalis</name>
    <dbReference type="NCBI Taxonomy" id="133901"/>
    <lineage>
        <taxon>Eukaryota</taxon>
        <taxon>Metazoa</taxon>
        <taxon>Ecdysozoa</taxon>
        <taxon>Arthropoda</taxon>
        <taxon>Hexapoda</taxon>
        <taxon>Insecta</taxon>
        <taxon>Pterygota</taxon>
        <taxon>Neoptera</taxon>
        <taxon>Paraneoptera</taxon>
        <taxon>Thysanoptera</taxon>
        <taxon>Terebrantia</taxon>
        <taxon>Thripoidea</taxon>
        <taxon>Thripidae</taxon>
        <taxon>Frankliniella</taxon>
    </lineage>
</organism>
<keyword evidence="3" id="KW-0677">Repeat</keyword>
<evidence type="ECO:0000256" key="12">
    <source>
        <dbReference type="SAM" id="MobiDB-lite"/>
    </source>
</evidence>